<reference evidence="12" key="3">
    <citation type="submission" date="2018-08" db="UniProtKB">
        <authorList>
            <consortium name="EnsemblPlants"/>
        </authorList>
    </citation>
    <scope>IDENTIFICATION</scope>
    <source>
        <strain evidence="12">cv. Bd21</strain>
    </source>
</reference>
<name>A0A0Q3KC53_BRADI</name>
<dbReference type="GO" id="GO:0042545">
    <property type="term" value="P:cell wall modification"/>
    <property type="evidence" value="ECO:0007669"/>
    <property type="project" value="InterPro"/>
</dbReference>
<keyword evidence="4" id="KW-0378">Hydrolase</keyword>
<evidence type="ECO:0000256" key="3">
    <source>
        <dbReference type="ARBA" id="ARBA00013229"/>
    </source>
</evidence>
<dbReference type="InterPro" id="IPR000070">
    <property type="entry name" value="Pectinesterase_cat"/>
</dbReference>
<dbReference type="EnsemblPlants" id="KQK21980">
    <property type="protein sequence ID" value="KQK21980"/>
    <property type="gene ID" value="BRADI_1g64340v3"/>
</dbReference>
<dbReference type="InterPro" id="IPR012334">
    <property type="entry name" value="Pectin_lyas_fold"/>
</dbReference>
<feature type="chain" id="PRO_5043129401" description="pectinesterase" evidence="9">
    <location>
        <begin position="26"/>
        <end position="351"/>
    </location>
</feature>
<evidence type="ECO:0000256" key="6">
    <source>
        <dbReference type="ARBA" id="ARBA00023180"/>
    </source>
</evidence>
<dbReference type="PANTHER" id="PTHR31321">
    <property type="entry name" value="ACYL-COA THIOESTER HYDROLASE YBHC-RELATED"/>
    <property type="match status" value="1"/>
</dbReference>
<dbReference type="UniPathway" id="UPA00545">
    <property type="reaction ID" value="UER00823"/>
</dbReference>
<evidence type="ECO:0000256" key="4">
    <source>
        <dbReference type="ARBA" id="ARBA00022801"/>
    </source>
</evidence>
<feature type="signal peptide" evidence="9">
    <location>
        <begin position="1"/>
        <end position="25"/>
    </location>
</feature>
<dbReference type="InterPro" id="IPR011050">
    <property type="entry name" value="Pectin_lyase_fold/virulence"/>
</dbReference>
<dbReference type="EMBL" id="CM000880">
    <property type="protein sequence ID" value="KQK21980.1"/>
    <property type="molecule type" value="Genomic_DNA"/>
</dbReference>
<evidence type="ECO:0000256" key="7">
    <source>
        <dbReference type="ARBA" id="ARBA00047928"/>
    </source>
</evidence>
<dbReference type="EC" id="3.1.1.11" evidence="3"/>
<dbReference type="Gramene" id="KQK21980">
    <property type="protein sequence ID" value="KQK21980"/>
    <property type="gene ID" value="BRADI_1g64340v3"/>
</dbReference>
<reference evidence="11" key="2">
    <citation type="submission" date="2017-06" db="EMBL/GenBank/DDBJ databases">
        <title>WGS assembly of Brachypodium distachyon.</title>
        <authorList>
            <consortium name="The International Brachypodium Initiative"/>
            <person name="Lucas S."/>
            <person name="Harmon-Smith M."/>
            <person name="Lail K."/>
            <person name="Tice H."/>
            <person name="Grimwood J."/>
            <person name="Bruce D."/>
            <person name="Barry K."/>
            <person name="Shu S."/>
            <person name="Lindquist E."/>
            <person name="Wang M."/>
            <person name="Pitluck S."/>
            <person name="Vogel J.P."/>
            <person name="Garvin D.F."/>
            <person name="Mockler T.C."/>
            <person name="Schmutz J."/>
            <person name="Rokhsar D."/>
            <person name="Bevan M.W."/>
        </authorList>
    </citation>
    <scope>NUCLEOTIDE SEQUENCE</scope>
    <source>
        <strain evidence="11">Bd21</strain>
    </source>
</reference>
<dbReference type="KEGG" id="bdi:100829530"/>
<evidence type="ECO:0000256" key="2">
    <source>
        <dbReference type="ARBA" id="ARBA00008891"/>
    </source>
</evidence>
<dbReference type="GeneID" id="100829530"/>
<keyword evidence="13" id="KW-1185">Reference proteome</keyword>
<dbReference type="GO" id="GO:0030599">
    <property type="term" value="F:pectinesterase activity"/>
    <property type="evidence" value="ECO:0000318"/>
    <property type="project" value="GO_Central"/>
</dbReference>
<evidence type="ECO:0000256" key="1">
    <source>
        <dbReference type="ARBA" id="ARBA00005184"/>
    </source>
</evidence>
<evidence type="ECO:0000256" key="8">
    <source>
        <dbReference type="ARBA" id="ARBA00057335"/>
    </source>
</evidence>
<gene>
    <name evidence="12" type="primary">LOC100829530</name>
    <name evidence="11" type="ORF">BRADI_1g64340v3</name>
</gene>
<evidence type="ECO:0000256" key="5">
    <source>
        <dbReference type="ARBA" id="ARBA00023085"/>
    </source>
</evidence>
<comment type="pathway">
    <text evidence="1">Glycan metabolism; pectin degradation; 2-dehydro-3-deoxy-D-gluconate from pectin: step 1/5.</text>
</comment>
<evidence type="ECO:0000313" key="12">
    <source>
        <dbReference type="EnsemblPlants" id="KQK21980"/>
    </source>
</evidence>
<dbReference type="SUPFAM" id="SSF51126">
    <property type="entry name" value="Pectin lyase-like"/>
    <property type="match status" value="1"/>
</dbReference>
<sequence>MHDVPMARPTLLLPCILAAASAVLSSPLFCDAHGKTSGKSADIVNGPLLTTKLNAKRTLIVGPNDEFKTIQSAIDAVPVGNYEWIIVHLRSGIYTEKVVIPETKPFIFVRGNGKGRTSVSYESASPHNAESATFAVHADNVVVFGLSFRNAARAGLPNNPEIRTVAAMVSGDKVAFYHCAFYSPHHTLYDHTGRHYYESCYIQGNIDFIFGGAQSIFQTTEIFVKPDRRTPILGSITAQDRKVEQDSGGFVFLKGKVYGVGEVYLGRANEAYSRVVFVNTYLSKTINPAGWTNYGYSGSTEHVTLGEFNCTGPGADASQRVPWSRQLTQADAAKFLTVDFIDGKDWLPAFY</sequence>
<dbReference type="FunFam" id="2.160.20.10:FF:000013">
    <property type="entry name" value="Pectinesterase"/>
    <property type="match status" value="1"/>
</dbReference>
<evidence type="ECO:0000259" key="10">
    <source>
        <dbReference type="Pfam" id="PF01095"/>
    </source>
</evidence>
<evidence type="ECO:0000313" key="11">
    <source>
        <dbReference type="EMBL" id="KQK21980.1"/>
    </source>
</evidence>
<dbReference type="Gene3D" id="2.160.20.10">
    <property type="entry name" value="Single-stranded right-handed beta-helix, Pectin lyase-like"/>
    <property type="match status" value="1"/>
</dbReference>
<dbReference type="ExpressionAtlas" id="A0A0Q3KC53">
    <property type="expression patterns" value="baseline"/>
</dbReference>
<evidence type="ECO:0000256" key="9">
    <source>
        <dbReference type="SAM" id="SignalP"/>
    </source>
</evidence>
<keyword evidence="6" id="KW-0325">Glycoprotein</keyword>
<dbReference type="PANTHER" id="PTHR31321:SF98">
    <property type="entry name" value="PECTINESTERASE 67-RELATED"/>
    <property type="match status" value="1"/>
</dbReference>
<keyword evidence="9" id="KW-0732">Signal</keyword>
<dbReference type="RefSeq" id="XP_003558067.2">
    <property type="nucleotide sequence ID" value="XM_003558019.4"/>
</dbReference>
<dbReference type="GO" id="GO:0045490">
    <property type="term" value="P:pectin catabolic process"/>
    <property type="evidence" value="ECO:0000318"/>
    <property type="project" value="GO_Central"/>
</dbReference>
<dbReference type="Pfam" id="PF01095">
    <property type="entry name" value="Pectinesterase"/>
    <property type="match status" value="1"/>
</dbReference>
<evidence type="ECO:0000313" key="13">
    <source>
        <dbReference type="Proteomes" id="UP000008810"/>
    </source>
</evidence>
<dbReference type="FunCoup" id="A0A0Q3KC53">
    <property type="interactions" value="105"/>
</dbReference>
<comment type="catalytic activity">
    <reaction evidence="7">
        <text>[(1-&gt;4)-alpha-D-galacturonosyl methyl ester](n) + n H2O = [(1-&gt;4)-alpha-D-galacturonosyl](n) + n methanol + n H(+)</text>
        <dbReference type="Rhea" id="RHEA:22380"/>
        <dbReference type="Rhea" id="RHEA-COMP:14570"/>
        <dbReference type="Rhea" id="RHEA-COMP:14573"/>
        <dbReference type="ChEBI" id="CHEBI:15377"/>
        <dbReference type="ChEBI" id="CHEBI:15378"/>
        <dbReference type="ChEBI" id="CHEBI:17790"/>
        <dbReference type="ChEBI" id="CHEBI:140522"/>
        <dbReference type="ChEBI" id="CHEBI:140523"/>
        <dbReference type="EC" id="3.1.1.11"/>
    </reaction>
</comment>
<keyword evidence="5" id="KW-0063">Aspartyl esterase</keyword>
<dbReference type="AlphaFoldDB" id="A0A0Q3KC53"/>
<organism evidence="11">
    <name type="scientific">Brachypodium distachyon</name>
    <name type="common">Purple false brome</name>
    <name type="synonym">Trachynia distachya</name>
    <dbReference type="NCBI Taxonomy" id="15368"/>
    <lineage>
        <taxon>Eukaryota</taxon>
        <taxon>Viridiplantae</taxon>
        <taxon>Streptophyta</taxon>
        <taxon>Embryophyta</taxon>
        <taxon>Tracheophyta</taxon>
        <taxon>Spermatophyta</taxon>
        <taxon>Magnoliopsida</taxon>
        <taxon>Liliopsida</taxon>
        <taxon>Poales</taxon>
        <taxon>Poaceae</taxon>
        <taxon>BOP clade</taxon>
        <taxon>Pooideae</taxon>
        <taxon>Stipodae</taxon>
        <taxon>Brachypodieae</taxon>
        <taxon>Brachypodium</taxon>
    </lineage>
</organism>
<dbReference type="Proteomes" id="UP000008810">
    <property type="component" value="Chromosome 1"/>
</dbReference>
<proteinExistence type="inferred from homology"/>
<feature type="domain" description="Pectinesterase catalytic" evidence="10">
    <location>
        <begin position="65"/>
        <end position="343"/>
    </location>
</feature>
<accession>A0A0Q3KC53</accession>
<dbReference type="OrthoDB" id="2019149at2759"/>
<dbReference type="STRING" id="15368.A0A0Q3KC53"/>
<protein>
    <recommendedName>
        <fullName evidence="3">pectinesterase</fullName>
        <ecNumber evidence="3">3.1.1.11</ecNumber>
    </recommendedName>
</protein>
<reference evidence="11 12" key="1">
    <citation type="journal article" date="2010" name="Nature">
        <title>Genome sequencing and analysis of the model grass Brachypodium distachyon.</title>
        <authorList>
            <consortium name="International Brachypodium Initiative"/>
        </authorList>
    </citation>
    <scope>NUCLEOTIDE SEQUENCE [LARGE SCALE GENOMIC DNA]</scope>
    <source>
        <strain evidence="11 12">Bd21</strain>
    </source>
</reference>
<comment type="similarity">
    <text evidence="2">Belongs to the pectinesterase family.</text>
</comment>
<comment type="function">
    <text evidence="8">Acts in the modification of cell walls via demethylesterification of cell wall pectin.</text>
</comment>